<dbReference type="AlphaFoldDB" id="A0A6A6BEA5"/>
<keyword evidence="3" id="KW-1185">Reference proteome</keyword>
<dbReference type="EMBL" id="ML995484">
    <property type="protein sequence ID" value="KAF2142502.1"/>
    <property type="molecule type" value="Genomic_DNA"/>
</dbReference>
<accession>A0A6A6BEA5</accession>
<feature type="region of interest" description="Disordered" evidence="1">
    <location>
        <begin position="1"/>
        <end position="23"/>
    </location>
</feature>
<reference evidence="2" key="1">
    <citation type="journal article" date="2020" name="Stud. Mycol.">
        <title>101 Dothideomycetes genomes: a test case for predicting lifestyles and emergence of pathogens.</title>
        <authorList>
            <person name="Haridas S."/>
            <person name="Albert R."/>
            <person name="Binder M."/>
            <person name="Bloem J."/>
            <person name="Labutti K."/>
            <person name="Salamov A."/>
            <person name="Andreopoulos B."/>
            <person name="Baker S."/>
            <person name="Barry K."/>
            <person name="Bills G."/>
            <person name="Bluhm B."/>
            <person name="Cannon C."/>
            <person name="Castanera R."/>
            <person name="Culley D."/>
            <person name="Daum C."/>
            <person name="Ezra D."/>
            <person name="Gonzalez J."/>
            <person name="Henrissat B."/>
            <person name="Kuo A."/>
            <person name="Liang C."/>
            <person name="Lipzen A."/>
            <person name="Lutzoni F."/>
            <person name="Magnuson J."/>
            <person name="Mondo S."/>
            <person name="Nolan M."/>
            <person name="Ohm R."/>
            <person name="Pangilinan J."/>
            <person name="Park H.-J."/>
            <person name="Ramirez L."/>
            <person name="Alfaro M."/>
            <person name="Sun H."/>
            <person name="Tritt A."/>
            <person name="Yoshinaga Y."/>
            <person name="Zwiers L.-H."/>
            <person name="Turgeon B."/>
            <person name="Goodwin S."/>
            <person name="Spatafora J."/>
            <person name="Crous P."/>
            <person name="Grigoriev I."/>
        </authorList>
    </citation>
    <scope>NUCLEOTIDE SEQUENCE</scope>
    <source>
        <strain evidence="2">CBS 121167</strain>
    </source>
</reference>
<dbReference type="RefSeq" id="XP_033398214.1">
    <property type="nucleotide sequence ID" value="XM_033545148.1"/>
</dbReference>
<protein>
    <submittedName>
        <fullName evidence="2">Uncharacterized protein</fullName>
    </submittedName>
</protein>
<dbReference type="Proteomes" id="UP000799438">
    <property type="component" value="Unassembled WGS sequence"/>
</dbReference>
<evidence type="ECO:0000313" key="2">
    <source>
        <dbReference type="EMBL" id="KAF2142502.1"/>
    </source>
</evidence>
<organism evidence="2 3">
    <name type="scientific">Aplosporella prunicola CBS 121167</name>
    <dbReference type="NCBI Taxonomy" id="1176127"/>
    <lineage>
        <taxon>Eukaryota</taxon>
        <taxon>Fungi</taxon>
        <taxon>Dikarya</taxon>
        <taxon>Ascomycota</taxon>
        <taxon>Pezizomycotina</taxon>
        <taxon>Dothideomycetes</taxon>
        <taxon>Dothideomycetes incertae sedis</taxon>
        <taxon>Botryosphaeriales</taxon>
        <taxon>Aplosporellaceae</taxon>
        <taxon>Aplosporella</taxon>
    </lineage>
</organism>
<name>A0A6A6BEA5_9PEZI</name>
<dbReference type="GeneID" id="54302644"/>
<evidence type="ECO:0000256" key="1">
    <source>
        <dbReference type="SAM" id="MobiDB-lite"/>
    </source>
</evidence>
<gene>
    <name evidence="2" type="ORF">K452DRAFT_332247</name>
</gene>
<proteinExistence type="predicted"/>
<sequence length="208" mass="23985">MASSAPALGDHNTNPRDMSKLTRSPPRLLRDYDNWNEWKALAIDYLAFLSLEMTIYGRGTVNEQSIACKLIKSRLSDKILKYTTHCESAQSLWGALHKLFHHGARELDAQMRLRSINRANYKNVDHFLLDFKAILTDFWKDGISVNSNGICLDIVLSIKNDFPEWATTQLKNWEIHGFEQELSYCDFIKEVLVMLHREREAITDIPSA</sequence>
<evidence type="ECO:0000313" key="3">
    <source>
        <dbReference type="Proteomes" id="UP000799438"/>
    </source>
</evidence>